<dbReference type="InterPro" id="IPR005467">
    <property type="entry name" value="His_kinase_dom"/>
</dbReference>
<dbReference type="PROSITE" id="PS50113">
    <property type="entry name" value="PAC"/>
    <property type="match status" value="1"/>
</dbReference>
<keyword evidence="6" id="KW-0175">Coiled coil</keyword>
<organism evidence="10 11">
    <name type="scientific">Solitalea canadensis (strain ATCC 29591 / DSM 3403 / JCM 21819 / LMG 8368 / NBRC 15130 / NCIMB 12057 / USAM 9D)</name>
    <name type="common">Flexibacter canadensis</name>
    <dbReference type="NCBI Taxonomy" id="929556"/>
    <lineage>
        <taxon>Bacteria</taxon>
        <taxon>Pseudomonadati</taxon>
        <taxon>Bacteroidota</taxon>
        <taxon>Sphingobacteriia</taxon>
        <taxon>Sphingobacteriales</taxon>
        <taxon>Sphingobacteriaceae</taxon>
        <taxon>Solitalea</taxon>
    </lineage>
</organism>
<dbReference type="SMART" id="SM00387">
    <property type="entry name" value="HATPase_c"/>
    <property type="match status" value="1"/>
</dbReference>
<gene>
    <name evidence="10" type="ordered locus">Solca_1344</name>
</gene>
<feature type="domain" description="PAS" evidence="8">
    <location>
        <begin position="14"/>
        <end position="84"/>
    </location>
</feature>
<evidence type="ECO:0000313" key="11">
    <source>
        <dbReference type="Proteomes" id="UP000007590"/>
    </source>
</evidence>
<dbReference type="SUPFAM" id="SSF55874">
    <property type="entry name" value="ATPase domain of HSP90 chaperone/DNA topoisomerase II/histidine kinase"/>
    <property type="match status" value="1"/>
</dbReference>
<dbReference type="STRING" id="929556.Solca_1344"/>
<evidence type="ECO:0000259" key="8">
    <source>
        <dbReference type="PROSITE" id="PS50112"/>
    </source>
</evidence>
<dbReference type="eggNOG" id="COG4251">
    <property type="taxonomic scope" value="Bacteria"/>
</dbReference>
<dbReference type="EC" id="2.7.13.3" evidence="2"/>
<sequence>MKSDGTPFIQAVWEENKLNTLFATPLIGISFISRQGYILEMNKQFANMLGYKRSELVGVFWDEFSAPESREITRRYYRKMLQGDFNCFTYEKQYIHKNGSRIWVELSAQAKRDENNEVEYFFVIAKNINLRMTAIKQLEDELKYNESLINKLKFQNEQLKEFANLISHNLRAPVGSMIGLIELYKSGVVKDKKEIGVFSEQYQNLTYSLLDTINTIGAALDIKERSDVRKDKVNFEEVFSSVVLSLTGKKCDLDFDLQTDFKLKEIYYSKSYMKSILQNLLSNSMKYRSPERKLSVTVRTYISNEQEIMEFIDNGLGINLEQNNRNLFGLHKTFHKHKDAKGVGLFLTRKHIEAMGGKIFAESNPIYGIKFTLIFNYHENH</sequence>
<dbReference type="PANTHER" id="PTHR43304:SF1">
    <property type="entry name" value="PAC DOMAIN-CONTAINING PROTEIN"/>
    <property type="match status" value="1"/>
</dbReference>
<feature type="coiled-coil region" evidence="6">
    <location>
        <begin position="135"/>
        <end position="165"/>
    </location>
</feature>
<feature type="domain" description="PAC" evidence="9">
    <location>
        <begin position="88"/>
        <end position="140"/>
    </location>
</feature>
<dbReference type="InterPro" id="IPR035965">
    <property type="entry name" value="PAS-like_dom_sf"/>
</dbReference>
<feature type="domain" description="Histidine kinase" evidence="7">
    <location>
        <begin position="165"/>
        <end position="379"/>
    </location>
</feature>
<reference evidence="10" key="1">
    <citation type="submission" date="2012-02" db="EMBL/GenBank/DDBJ databases">
        <title>The complete genome of Solitalea canadensis DSM 3403.</title>
        <authorList>
            <consortium name="US DOE Joint Genome Institute (JGI-PGF)"/>
            <person name="Lucas S."/>
            <person name="Copeland A."/>
            <person name="Lapidus A."/>
            <person name="Glavina del Rio T."/>
            <person name="Dalin E."/>
            <person name="Tice H."/>
            <person name="Bruce D."/>
            <person name="Goodwin L."/>
            <person name="Pitluck S."/>
            <person name="Peters L."/>
            <person name="Ovchinnikova G."/>
            <person name="Lu M."/>
            <person name="Kyrpides N."/>
            <person name="Mavromatis K."/>
            <person name="Ivanova N."/>
            <person name="Brettin T."/>
            <person name="Detter J.C."/>
            <person name="Han C."/>
            <person name="Larimer F."/>
            <person name="Land M."/>
            <person name="Hauser L."/>
            <person name="Markowitz V."/>
            <person name="Cheng J.-F."/>
            <person name="Hugenholtz P."/>
            <person name="Woyke T."/>
            <person name="Wu D."/>
            <person name="Spring S."/>
            <person name="Schroeder M."/>
            <person name="Kopitz M."/>
            <person name="Brambilla E."/>
            <person name="Klenk H.-P."/>
            <person name="Eisen J.A."/>
        </authorList>
    </citation>
    <scope>NUCLEOTIDE SEQUENCE</scope>
    <source>
        <strain evidence="10">DSM 3403</strain>
    </source>
</reference>
<name>H8KTH3_SOLCM</name>
<dbReference type="EMBL" id="CP003349">
    <property type="protein sequence ID" value="AFD06431.1"/>
    <property type="molecule type" value="Genomic_DNA"/>
</dbReference>
<dbReference type="CDD" id="cd00130">
    <property type="entry name" value="PAS"/>
    <property type="match status" value="1"/>
</dbReference>
<dbReference type="InterPro" id="IPR000700">
    <property type="entry name" value="PAS-assoc_C"/>
</dbReference>
<keyword evidence="3" id="KW-0597">Phosphoprotein</keyword>
<dbReference type="Proteomes" id="UP000007590">
    <property type="component" value="Chromosome"/>
</dbReference>
<keyword evidence="5" id="KW-0418">Kinase</keyword>
<dbReference type="Gene3D" id="3.30.450.20">
    <property type="entry name" value="PAS domain"/>
    <property type="match status" value="1"/>
</dbReference>
<dbReference type="SMART" id="SM00091">
    <property type="entry name" value="PAS"/>
    <property type="match status" value="1"/>
</dbReference>
<dbReference type="Pfam" id="PF13426">
    <property type="entry name" value="PAS_9"/>
    <property type="match status" value="1"/>
</dbReference>
<dbReference type="InterPro" id="IPR052162">
    <property type="entry name" value="Sensor_kinase/Photoreceptor"/>
</dbReference>
<dbReference type="Gene3D" id="3.30.565.10">
    <property type="entry name" value="Histidine kinase-like ATPase, C-terminal domain"/>
    <property type="match status" value="1"/>
</dbReference>
<evidence type="ECO:0000256" key="6">
    <source>
        <dbReference type="SAM" id="Coils"/>
    </source>
</evidence>
<evidence type="ECO:0000256" key="1">
    <source>
        <dbReference type="ARBA" id="ARBA00000085"/>
    </source>
</evidence>
<dbReference type="SMART" id="SM00086">
    <property type="entry name" value="PAC"/>
    <property type="match status" value="1"/>
</dbReference>
<evidence type="ECO:0000256" key="5">
    <source>
        <dbReference type="ARBA" id="ARBA00022777"/>
    </source>
</evidence>
<evidence type="ECO:0000256" key="4">
    <source>
        <dbReference type="ARBA" id="ARBA00022679"/>
    </source>
</evidence>
<dbReference type="InterPro" id="IPR001610">
    <property type="entry name" value="PAC"/>
</dbReference>
<dbReference type="AlphaFoldDB" id="H8KTH3"/>
<dbReference type="HOGENOM" id="CLU_000445_114_71_10"/>
<dbReference type="InterPro" id="IPR036097">
    <property type="entry name" value="HisK_dim/P_sf"/>
</dbReference>
<dbReference type="OrthoDB" id="1522284at2"/>
<evidence type="ECO:0000313" key="10">
    <source>
        <dbReference type="EMBL" id="AFD06431.1"/>
    </source>
</evidence>
<dbReference type="PANTHER" id="PTHR43304">
    <property type="entry name" value="PHYTOCHROME-LIKE PROTEIN CPH1"/>
    <property type="match status" value="1"/>
</dbReference>
<dbReference type="InterPro" id="IPR003594">
    <property type="entry name" value="HATPase_dom"/>
</dbReference>
<dbReference type="Gene3D" id="1.10.287.130">
    <property type="match status" value="1"/>
</dbReference>
<dbReference type="SUPFAM" id="SSF55785">
    <property type="entry name" value="PYP-like sensor domain (PAS domain)"/>
    <property type="match status" value="1"/>
</dbReference>
<dbReference type="SUPFAM" id="SSF47384">
    <property type="entry name" value="Homodimeric domain of signal transducing histidine kinase"/>
    <property type="match status" value="1"/>
</dbReference>
<keyword evidence="4" id="KW-0808">Transferase</keyword>
<dbReference type="PROSITE" id="PS50109">
    <property type="entry name" value="HIS_KIN"/>
    <property type="match status" value="1"/>
</dbReference>
<dbReference type="NCBIfam" id="TIGR00229">
    <property type="entry name" value="sensory_box"/>
    <property type="match status" value="1"/>
</dbReference>
<dbReference type="Pfam" id="PF02518">
    <property type="entry name" value="HATPase_c"/>
    <property type="match status" value="1"/>
</dbReference>
<evidence type="ECO:0000259" key="9">
    <source>
        <dbReference type="PROSITE" id="PS50113"/>
    </source>
</evidence>
<evidence type="ECO:0000256" key="2">
    <source>
        <dbReference type="ARBA" id="ARBA00012438"/>
    </source>
</evidence>
<dbReference type="KEGG" id="scn:Solca_1344"/>
<proteinExistence type="predicted"/>
<dbReference type="RefSeq" id="WP_014679658.1">
    <property type="nucleotide sequence ID" value="NC_017770.1"/>
</dbReference>
<evidence type="ECO:0000259" key="7">
    <source>
        <dbReference type="PROSITE" id="PS50109"/>
    </source>
</evidence>
<dbReference type="InterPro" id="IPR000014">
    <property type="entry name" value="PAS"/>
</dbReference>
<dbReference type="InterPro" id="IPR036890">
    <property type="entry name" value="HATPase_C_sf"/>
</dbReference>
<dbReference type="GO" id="GO:0000155">
    <property type="term" value="F:phosphorelay sensor kinase activity"/>
    <property type="evidence" value="ECO:0007669"/>
    <property type="project" value="InterPro"/>
</dbReference>
<evidence type="ECO:0000256" key="3">
    <source>
        <dbReference type="ARBA" id="ARBA00022553"/>
    </source>
</evidence>
<accession>H8KTH3</accession>
<protein>
    <recommendedName>
        <fullName evidence="2">histidine kinase</fullName>
        <ecNumber evidence="2">2.7.13.3</ecNumber>
    </recommendedName>
</protein>
<keyword evidence="11" id="KW-1185">Reference proteome</keyword>
<dbReference type="PROSITE" id="PS50112">
    <property type="entry name" value="PAS"/>
    <property type="match status" value="1"/>
</dbReference>
<comment type="catalytic activity">
    <reaction evidence="1">
        <text>ATP + protein L-histidine = ADP + protein N-phospho-L-histidine.</text>
        <dbReference type="EC" id="2.7.13.3"/>
    </reaction>
</comment>